<feature type="region of interest" description="Disordered" evidence="1">
    <location>
        <begin position="848"/>
        <end position="873"/>
    </location>
</feature>
<gene>
    <name evidence="4" type="ORF">C463_14400</name>
</gene>
<dbReference type="InterPro" id="IPR052957">
    <property type="entry name" value="Auxin_embryo_med"/>
</dbReference>
<feature type="compositionally biased region" description="Polar residues" evidence="1">
    <location>
        <begin position="1366"/>
        <end position="1377"/>
    </location>
</feature>
<comment type="caution">
    <text evidence="4">The sequence shown here is derived from an EMBL/GenBank/DDBJ whole genome shotgun (WGS) entry which is preliminary data.</text>
</comment>
<dbReference type="Pfam" id="PF25794">
    <property type="entry name" value="SACS"/>
    <property type="match status" value="1"/>
</dbReference>
<dbReference type="PANTHER" id="PTHR32387:SF0">
    <property type="entry name" value="PROTEIN NO VEIN"/>
    <property type="match status" value="1"/>
</dbReference>
<dbReference type="InterPro" id="IPR024975">
    <property type="entry name" value="NOV_C"/>
</dbReference>
<evidence type="ECO:0000256" key="1">
    <source>
        <dbReference type="SAM" id="MobiDB-lite"/>
    </source>
</evidence>
<accession>M0DZ09</accession>
<feature type="region of interest" description="Disordered" evidence="1">
    <location>
        <begin position="1344"/>
        <end position="1450"/>
    </location>
</feature>
<dbReference type="InterPro" id="IPR058210">
    <property type="entry name" value="SACS/Nov_dom"/>
</dbReference>
<dbReference type="OrthoDB" id="297306at2157"/>
<feature type="compositionally biased region" description="Low complexity" evidence="1">
    <location>
        <begin position="1378"/>
        <end position="1393"/>
    </location>
</feature>
<keyword evidence="5" id="KW-1185">Reference proteome</keyword>
<dbReference type="Pfam" id="PF13020">
    <property type="entry name" value="NOV_C"/>
    <property type="match status" value="1"/>
</dbReference>
<feature type="domain" description="Sacsin/Nov" evidence="3">
    <location>
        <begin position="51"/>
        <end position="211"/>
    </location>
</feature>
<dbReference type="NCBIfam" id="NF047352">
    <property type="entry name" value="P_loop_sacsin"/>
    <property type="match status" value="1"/>
</dbReference>
<dbReference type="PANTHER" id="PTHR32387">
    <property type="entry name" value="WU:FJ29H11"/>
    <property type="match status" value="1"/>
</dbReference>
<name>M0DZ09_9EURY</name>
<feature type="domain" description="Protein NO VEIN C-terminal" evidence="2">
    <location>
        <begin position="1523"/>
        <end position="1580"/>
    </location>
</feature>
<reference evidence="4 5" key="1">
    <citation type="journal article" date="2014" name="PLoS Genet.">
        <title>Phylogenetically driven sequencing of extremely halophilic archaea reveals strategies for static and dynamic osmo-response.</title>
        <authorList>
            <person name="Becker E.A."/>
            <person name="Seitzer P.M."/>
            <person name="Tritt A."/>
            <person name="Larsen D."/>
            <person name="Krusor M."/>
            <person name="Yao A.I."/>
            <person name="Wu D."/>
            <person name="Madern D."/>
            <person name="Eisen J.A."/>
            <person name="Darling A.E."/>
            <person name="Facciotti M.T."/>
        </authorList>
    </citation>
    <scope>NUCLEOTIDE SEQUENCE [LARGE SCALE GENOMIC DNA]</scope>
    <source>
        <strain evidence="4 5">DSM 19288</strain>
    </source>
</reference>
<protein>
    <recommendedName>
        <fullName evidence="6">Protein NO VEIN C-terminal domain-containing protein</fullName>
    </recommendedName>
</protein>
<dbReference type="EMBL" id="AOJK01000067">
    <property type="protein sequence ID" value="ELZ40790.1"/>
    <property type="molecule type" value="Genomic_DNA"/>
</dbReference>
<evidence type="ECO:0008006" key="6">
    <source>
        <dbReference type="Google" id="ProtNLM"/>
    </source>
</evidence>
<dbReference type="Proteomes" id="UP000011586">
    <property type="component" value="Unassembled WGS sequence"/>
</dbReference>
<evidence type="ECO:0000313" key="5">
    <source>
        <dbReference type="Proteomes" id="UP000011586"/>
    </source>
</evidence>
<dbReference type="STRING" id="1227465.C463_14400"/>
<dbReference type="SUPFAM" id="SSF55874">
    <property type="entry name" value="ATPase domain of HSP90 chaperone/DNA topoisomerase II/histidine kinase"/>
    <property type="match status" value="1"/>
</dbReference>
<feature type="compositionally biased region" description="Polar residues" evidence="1">
    <location>
        <begin position="855"/>
        <end position="872"/>
    </location>
</feature>
<proteinExistence type="predicted"/>
<feature type="compositionally biased region" description="Polar residues" evidence="1">
    <location>
        <begin position="1412"/>
        <end position="1425"/>
    </location>
</feature>
<evidence type="ECO:0000313" key="4">
    <source>
        <dbReference type="EMBL" id="ELZ40790.1"/>
    </source>
</evidence>
<evidence type="ECO:0000259" key="3">
    <source>
        <dbReference type="Pfam" id="PF25794"/>
    </source>
</evidence>
<sequence>MGIMAEQRAINNLQDIRETKLGTYANEPPLVSKDFKLEAADSADYSRRFVFELLQNADDEMPEDSDKPRKVRFELRGDCLLVANNGRPFDAADLDAITTLTQTTKGDEGDEATIGHKGRGFTSILDITSNPAIFSQNGGGLLAAEFDREKTRDEIEKKLRKEGVETDEEIHNVPLMSIPFPSEPGTRVSELLKTGYSTVFRLPLKDESQERIFETIESTFKEQVTRETVALLPKTDRVEFVVDDRQRVWEKTRRDWRGNTAASVIGIERRGDLDPDTPEETSEELISFAREYDVPDRSFAGIDSAILDDIGKLRLSVAFRLEDDNNTSLRPLFAGDDANERPFVHVFLPTEERSPIPALLNGTFQVSTSRRSLNMPTNPETGAVMGLNGWLFQRVADLLAADVLSFVKETDTALDEFLRTIDFTAVNADETTRTNPVNRCFVEALQDAFEGVAFVPRLEQVASGDSTSDADRRSLSEVVLPYTHPDAARVGPLTAMVYGQDRFELVNDDAEIGGWFPATPLLEHDVAAILEELGATRLRPHHPPAVLGAAPDENAILQYRDAPERLTVDPIVFALAETWLTLTDSADKRRLAEAARAEAGFPVGDPLVGTHGEYYKHEPTPESVECFFPPQQSVPTDALAGIRLFPNELYYTEGSQKADSDARTELLDGGEYESVLDALWDINDFGFQDIAEKGVFPLLPGPSSGDVDDSPLRDPEVLEFVQRLATSSTTGKPPASPKEPLPYTYRSNDPYYDLCMLPVPTADGGWARAYEVYFGASWQRNKPTAGRVEQLLQTAGVSPPVLAPPREFGLDDSDDWSKWREFFQWVGVCEHIRITPFFHPTQSHRYSATEHIDPGSNSTLDPESQFSPSTLSEGDLDTYLTKLESAAYDAVSEDDGERPYIWQVNGLEYDHALLEAGKDPEFGKLLMGHLYTWWGKISEHADATVALYSNNRLRYQTTYLFDQDEIEGVLPNLWLWQLRRAPWLPSTLGQVPPEDAWLLNYRDLQRYSVDIGDSRHPLLPTLRREAYGELAENAPDLLDALSIRRRVETRTLSPQDARTVAERIRSVVREMGNETGPSAYYLSEIEAAYSNLSEDLPPLDNQGQIQSSRWNPNETGLNSVPVPSMAGDEIQFHEASETYFTRSHEEALRFEELAVPIFVLTREDTPAIGKHFGMIDLVEAVEETPQIDEERIAVTERFREEWLDVAAPYVLCRLKATRSSQQEDATGLSRFADQIVLVGSLKVNYELRNSRKTDPLTRPAEYFIERDEHGNRMRVYVVADSSDPIRDAPMETISKAFAEYHGLGSWESLYVLLQNSPDVTAMQSQLEAAGAPASQRELEARRAAYEGRAEQPQIETVASTGFDGEQITTNDNESTATGSANSGEPSSESSDSGTTVRDGSRVPSAEQLNGIGDSSTLSVGNTATGGSSHSEASGNTSSGSSGESSSRQTKVTANYIDKVDEFGMEATYHAELQRLREEGCTEPEKYIHDVHTRDLYLEARNDDIAGPVLESLEERGVISKPYPGFDFLVVARDTSEPERCIELKSSGSNTRRPSVSWNEWKSARNENLREAYYLYVAVELESGKSGDARLIQVPNPFSTLDSRERTVRSQSREVQVKLSEFHPEDQEVVERAIHWEE</sequence>
<organism evidence="4 5">
    <name type="scientific">Halorubrum californiense DSM 19288</name>
    <dbReference type="NCBI Taxonomy" id="1227465"/>
    <lineage>
        <taxon>Archaea</taxon>
        <taxon>Methanobacteriati</taxon>
        <taxon>Methanobacteriota</taxon>
        <taxon>Stenosarchaea group</taxon>
        <taxon>Halobacteria</taxon>
        <taxon>Halobacteriales</taxon>
        <taxon>Haloferacaceae</taxon>
        <taxon>Halorubrum</taxon>
    </lineage>
</organism>
<dbReference type="InterPro" id="IPR036890">
    <property type="entry name" value="HATPase_C_sf"/>
</dbReference>
<feature type="compositionally biased region" description="Low complexity" evidence="1">
    <location>
        <begin position="1426"/>
        <end position="1446"/>
    </location>
</feature>
<dbReference type="PATRIC" id="fig|1227465.4.peg.2795"/>
<evidence type="ECO:0000259" key="2">
    <source>
        <dbReference type="Pfam" id="PF13020"/>
    </source>
</evidence>